<evidence type="ECO:0000313" key="1">
    <source>
        <dbReference type="EMBL" id="EFU72800.1"/>
    </source>
</evidence>
<gene>
    <name evidence="1" type="ORF">HMPREF9088_2362</name>
</gene>
<evidence type="ECO:0000313" key="2">
    <source>
        <dbReference type="Proteomes" id="UP000010296"/>
    </source>
</evidence>
<organism evidence="1 2">
    <name type="scientific">Enterococcus italicus (strain DSM 15952 / CCUG 50447 / LMG 22039 / TP 1.5)</name>
    <dbReference type="NCBI Taxonomy" id="888064"/>
    <lineage>
        <taxon>Bacteria</taxon>
        <taxon>Bacillati</taxon>
        <taxon>Bacillota</taxon>
        <taxon>Bacilli</taxon>
        <taxon>Lactobacillales</taxon>
        <taxon>Enterococcaceae</taxon>
        <taxon>Enterococcus</taxon>
    </lineage>
</organism>
<dbReference type="EMBL" id="AEPV01000123">
    <property type="protein sequence ID" value="EFU72800.1"/>
    <property type="molecule type" value="Genomic_DNA"/>
</dbReference>
<name>E6LJ22_ENTI1</name>
<accession>E6LJ22</accession>
<dbReference type="AlphaFoldDB" id="E6LJ22"/>
<dbReference type="Proteomes" id="UP000010296">
    <property type="component" value="Unassembled WGS sequence"/>
</dbReference>
<proteinExistence type="predicted"/>
<comment type="caution">
    <text evidence="1">The sequence shown here is derived from an EMBL/GenBank/DDBJ whole genome shotgun (WGS) entry which is preliminary data.</text>
</comment>
<reference evidence="1 2" key="1">
    <citation type="submission" date="2010-12" db="EMBL/GenBank/DDBJ databases">
        <authorList>
            <person name="Muzny D."/>
            <person name="Qin X."/>
            <person name="Deng J."/>
            <person name="Jiang H."/>
            <person name="Liu Y."/>
            <person name="Qu J."/>
            <person name="Song X.-Z."/>
            <person name="Zhang L."/>
            <person name="Thornton R."/>
            <person name="Coyle M."/>
            <person name="Francisco L."/>
            <person name="Jackson L."/>
            <person name="Javaid M."/>
            <person name="Korchina V."/>
            <person name="Kovar C."/>
            <person name="Mata R."/>
            <person name="Mathew T."/>
            <person name="Ngo R."/>
            <person name="Nguyen L."/>
            <person name="Nguyen N."/>
            <person name="Okwuonu G."/>
            <person name="Ongeri F."/>
            <person name="Pham C."/>
            <person name="Simmons D."/>
            <person name="Wilczek-Boney K."/>
            <person name="Hale W."/>
            <person name="Jakkamsetti A."/>
            <person name="Pham P."/>
            <person name="Ruth R."/>
            <person name="San Lucas F."/>
            <person name="Warren J."/>
            <person name="Zhang J."/>
            <person name="Zhao Z."/>
            <person name="Zhou C."/>
            <person name="Zhu D."/>
            <person name="Lee S."/>
            <person name="Bess C."/>
            <person name="Blankenburg K."/>
            <person name="Forbes L."/>
            <person name="Fu Q."/>
            <person name="Gubbala S."/>
            <person name="Hirani K."/>
            <person name="Jayaseelan J.C."/>
            <person name="Lara F."/>
            <person name="Munidasa M."/>
            <person name="Palculict T."/>
            <person name="Patil S."/>
            <person name="Pu L.-L."/>
            <person name="Saada N."/>
            <person name="Tang L."/>
            <person name="Weissenberger G."/>
            <person name="Zhu Y."/>
            <person name="Hemphill L."/>
            <person name="Shang Y."/>
            <person name="Youmans B."/>
            <person name="Ayvaz T."/>
            <person name="Ross M."/>
            <person name="Santibanez J."/>
            <person name="Aqrawi P."/>
            <person name="Gross S."/>
            <person name="Joshi V."/>
            <person name="Fowler G."/>
            <person name="Nazareth L."/>
            <person name="Reid J."/>
            <person name="Worley K."/>
            <person name="Petrosino J."/>
            <person name="Highlander S."/>
            <person name="Gibbs R."/>
        </authorList>
    </citation>
    <scope>NUCLEOTIDE SEQUENCE [LARGE SCALE GENOMIC DNA]</scope>
    <source>
        <strain evidence="2">DSM 15952 / CCUG 50447 / LMG 22039 / TP 1.5</strain>
    </source>
</reference>
<keyword evidence="2" id="KW-1185">Reference proteome</keyword>
<protein>
    <submittedName>
        <fullName evidence="1">Uncharacterized protein</fullName>
    </submittedName>
</protein>
<sequence>MKLNRRKKGFKKNYVYQSNFPEQSLYAISNAIITESKRI</sequence>
<dbReference type="HOGENOM" id="CLU_3309378_0_0_9"/>